<evidence type="ECO:0000256" key="1">
    <source>
        <dbReference type="ARBA" id="ARBA00004613"/>
    </source>
</evidence>
<accession>A0AAW1MA92</accession>
<dbReference type="Proteomes" id="UP001443914">
    <property type="component" value="Unassembled WGS sequence"/>
</dbReference>
<evidence type="ECO:0000256" key="5">
    <source>
        <dbReference type="SAM" id="SignalP"/>
    </source>
</evidence>
<dbReference type="GO" id="GO:0005576">
    <property type="term" value="C:extracellular region"/>
    <property type="evidence" value="ECO:0007669"/>
    <property type="project" value="UniProtKB-SubCell"/>
</dbReference>
<feature type="chain" id="PRO_5044024920" evidence="5">
    <location>
        <begin position="24"/>
        <end position="186"/>
    </location>
</feature>
<dbReference type="PANTHER" id="PTHR33191">
    <property type="entry name" value="RIPENING-RELATED PROTEIN 2-RELATED"/>
    <property type="match status" value="1"/>
</dbReference>
<dbReference type="EMBL" id="JBDFQZ010000003">
    <property type="protein sequence ID" value="KAK9742967.1"/>
    <property type="molecule type" value="Genomic_DNA"/>
</dbReference>
<feature type="signal peptide" evidence="5">
    <location>
        <begin position="1"/>
        <end position="23"/>
    </location>
</feature>
<keyword evidence="7" id="KW-1185">Reference proteome</keyword>
<comment type="subcellular location">
    <subcellularLocation>
        <location evidence="1">Secreted</location>
    </subcellularLocation>
</comment>
<evidence type="ECO:0000256" key="4">
    <source>
        <dbReference type="ARBA" id="ARBA00022729"/>
    </source>
</evidence>
<reference evidence="6" key="1">
    <citation type="submission" date="2024-03" db="EMBL/GenBank/DDBJ databases">
        <title>WGS assembly of Saponaria officinalis var. Norfolk2.</title>
        <authorList>
            <person name="Jenkins J."/>
            <person name="Shu S."/>
            <person name="Grimwood J."/>
            <person name="Barry K."/>
            <person name="Goodstein D."/>
            <person name="Schmutz J."/>
            <person name="Leebens-Mack J."/>
            <person name="Osbourn A."/>
        </authorList>
    </citation>
    <scope>NUCLEOTIDE SEQUENCE [LARGE SCALE GENOMIC DNA]</scope>
    <source>
        <strain evidence="6">JIC</strain>
    </source>
</reference>
<evidence type="ECO:0000313" key="6">
    <source>
        <dbReference type="EMBL" id="KAK9742967.1"/>
    </source>
</evidence>
<comment type="caution">
    <text evidence="6">The sequence shown here is derived from an EMBL/GenBank/DDBJ whole genome shotgun (WGS) entry which is preliminary data.</text>
</comment>
<organism evidence="6 7">
    <name type="scientific">Saponaria officinalis</name>
    <name type="common">Common soapwort</name>
    <name type="synonym">Lychnis saponaria</name>
    <dbReference type="NCBI Taxonomy" id="3572"/>
    <lineage>
        <taxon>Eukaryota</taxon>
        <taxon>Viridiplantae</taxon>
        <taxon>Streptophyta</taxon>
        <taxon>Embryophyta</taxon>
        <taxon>Tracheophyta</taxon>
        <taxon>Spermatophyta</taxon>
        <taxon>Magnoliopsida</taxon>
        <taxon>eudicotyledons</taxon>
        <taxon>Gunneridae</taxon>
        <taxon>Pentapetalae</taxon>
        <taxon>Caryophyllales</taxon>
        <taxon>Caryophyllaceae</taxon>
        <taxon>Caryophylleae</taxon>
        <taxon>Saponaria</taxon>
    </lineage>
</organism>
<dbReference type="SUPFAM" id="SSF50685">
    <property type="entry name" value="Barwin-like endoglucanases"/>
    <property type="match status" value="1"/>
</dbReference>
<dbReference type="AlphaFoldDB" id="A0AAW1MA92"/>
<dbReference type="InterPro" id="IPR039271">
    <property type="entry name" value="Kiwellin-like"/>
</dbReference>
<evidence type="ECO:0000256" key="3">
    <source>
        <dbReference type="ARBA" id="ARBA00022525"/>
    </source>
</evidence>
<name>A0AAW1MA92_SAPOF</name>
<dbReference type="Pfam" id="PF24300">
    <property type="entry name" value="KWL1"/>
    <property type="match status" value="1"/>
</dbReference>
<evidence type="ECO:0000256" key="2">
    <source>
        <dbReference type="ARBA" id="ARBA00005592"/>
    </source>
</evidence>
<keyword evidence="4 5" id="KW-0732">Signal</keyword>
<comment type="similarity">
    <text evidence="2">Belongs to the kiwellin family.</text>
</comment>
<evidence type="ECO:0000313" key="7">
    <source>
        <dbReference type="Proteomes" id="UP001443914"/>
    </source>
</evidence>
<gene>
    <name evidence="6" type="ORF">RND81_03G208200</name>
</gene>
<dbReference type="PANTHER" id="PTHR33191:SF77">
    <property type="entry name" value="RIPENING-RELATED PROTEIN 1"/>
    <property type="match status" value="1"/>
</dbReference>
<sequence length="186" mass="19697">MSYYYAFMLFMITANLLPHNTHAQDCNPSGTLTGTQAPTDQCDPSGSDCCVAGQDYETYTCSPQVTSQTSAILTLNSFESGGDGGGASKCDGRFHSDDTPVVALSTGWYDGGSRCGKQIVISANGMSVAATVVDECDSTIGCDKEHGYQPPCRNNIVDGSKAVWESLGISSDNPQYGEIDITWSDN</sequence>
<dbReference type="Gene3D" id="2.40.40.10">
    <property type="entry name" value="RlpA-like domain"/>
    <property type="match status" value="1"/>
</dbReference>
<keyword evidence="3" id="KW-0964">Secreted</keyword>
<protein>
    <submittedName>
        <fullName evidence="6">Uncharacterized protein</fullName>
    </submittedName>
</protein>
<dbReference type="CDD" id="cd22270">
    <property type="entry name" value="DPBB_kiwellin-like"/>
    <property type="match status" value="1"/>
</dbReference>
<dbReference type="InterPro" id="IPR036908">
    <property type="entry name" value="RlpA-like_sf"/>
</dbReference>
<proteinExistence type="inferred from homology"/>